<dbReference type="AlphaFoldDB" id="A0A3B6KGN6"/>
<dbReference type="Gramene" id="TraesWEE_scaffold_029953_01G000100.1">
    <property type="protein sequence ID" value="TraesWEE_scaffold_029953_01G000100.1"/>
    <property type="gene ID" value="TraesWEE_scaffold_029953_01G000100"/>
</dbReference>
<evidence type="ECO:0000313" key="2">
    <source>
        <dbReference type="EnsemblPlants" id="TraesCS5A02G202400.1.cds1"/>
    </source>
</evidence>
<reference evidence="2" key="2">
    <citation type="submission" date="2018-10" db="UniProtKB">
        <authorList>
            <consortium name="EnsemblPlants"/>
        </authorList>
    </citation>
    <scope>IDENTIFICATION</scope>
</reference>
<proteinExistence type="predicted"/>
<dbReference type="Gramene" id="TraesCS5A03G0524800.1">
    <property type="protein sequence ID" value="TraesCS5A03G0524800.1.CDS1"/>
    <property type="gene ID" value="TraesCS5A03G0524800"/>
</dbReference>
<feature type="compositionally biased region" description="Basic and acidic residues" evidence="1">
    <location>
        <begin position="35"/>
        <end position="44"/>
    </location>
</feature>
<organism evidence="2">
    <name type="scientific">Triticum aestivum</name>
    <name type="common">Wheat</name>
    <dbReference type="NCBI Taxonomy" id="4565"/>
    <lineage>
        <taxon>Eukaryota</taxon>
        <taxon>Viridiplantae</taxon>
        <taxon>Streptophyta</taxon>
        <taxon>Embryophyta</taxon>
        <taxon>Tracheophyta</taxon>
        <taxon>Spermatophyta</taxon>
        <taxon>Magnoliopsida</taxon>
        <taxon>Liliopsida</taxon>
        <taxon>Poales</taxon>
        <taxon>Poaceae</taxon>
        <taxon>BOP clade</taxon>
        <taxon>Pooideae</taxon>
        <taxon>Triticodae</taxon>
        <taxon>Triticeae</taxon>
        <taxon>Triticinae</taxon>
        <taxon>Triticum</taxon>
    </lineage>
</organism>
<dbReference type="Gramene" id="TraesSTA5A03G02656750.1">
    <property type="protein sequence ID" value="TraesSTA5A03G02656750.1.CDS1"/>
    <property type="gene ID" value="TraesSTA5A03G02656750"/>
</dbReference>
<dbReference type="Gramene" id="TraesJAG5A03G02667080.1">
    <property type="protein sequence ID" value="TraesJAG5A03G02667080.1.CDS1"/>
    <property type="gene ID" value="TraesJAG5A03G02667080"/>
</dbReference>
<dbReference type="Proteomes" id="UP000019116">
    <property type="component" value="Chromosome 5A"/>
</dbReference>
<accession>A0A3B6KGN6</accession>
<dbReference type="Gramene" id="TraesRN5A0100539200.1">
    <property type="protein sequence ID" value="TraesRN5A0100539200.1"/>
    <property type="gene ID" value="TraesRN5A0100539200"/>
</dbReference>
<dbReference type="Gramene" id="TraesLAC5A03G02619570.1">
    <property type="protein sequence ID" value="TraesLAC5A03G02619570.1.CDS1"/>
    <property type="gene ID" value="TraesLAC5A03G02619570"/>
</dbReference>
<dbReference type="Gramene" id="TraesCS5A02G202400.1">
    <property type="protein sequence ID" value="TraesCS5A02G202400.1.cds1"/>
    <property type="gene ID" value="TraesCS5A02G202400"/>
</dbReference>
<dbReference type="Gramene" id="TraesCLE_scaffold_081737_01G000200.1">
    <property type="protein sequence ID" value="TraesCLE_scaffold_081737_01G000200.1"/>
    <property type="gene ID" value="TraesCLE_scaffold_081737_01G000200"/>
</dbReference>
<dbReference type="Gramene" id="TraesCAD_scaffold_061321_01G000200.1">
    <property type="protein sequence ID" value="TraesCAD_scaffold_061321_01G000200.1"/>
    <property type="gene ID" value="TraesCAD_scaffold_061321_01G000200"/>
</dbReference>
<dbReference type="SMR" id="A0A3B6KGN6"/>
<dbReference type="OrthoDB" id="10619493at2759"/>
<dbReference type="Gramene" id="TraesARI5A03G02707970.1">
    <property type="protein sequence ID" value="TraesARI5A03G02707970.1.CDS1"/>
    <property type="gene ID" value="TraesARI5A03G02707970"/>
</dbReference>
<dbReference type="Gramene" id="TraesSYM5A03G02695270.1">
    <property type="protein sequence ID" value="TraesSYM5A03G02695270.1.CDS1"/>
    <property type="gene ID" value="TraesSYM5A03G02695270"/>
</dbReference>
<dbReference type="Gramene" id="TraesLDM5A03G02669010.1">
    <property type="protein sequence ID" value="TraesLDM5A03G02669010.1.CDS1"/>
    <property type="gene ID" value="TraesLDM5A03G02669010"/>
</dbReference>
<reference evidence="2" key="1">
    <citation type="submission" date="2018-08" db="EMBL/GenBank/DDBJ databases">
        <authorList>
            <person name="Rossello M."/>
        </authorList>
    </citation>
    <scope>NUCLEOTIDE SEQUENCE [LARGE SCALE GENOMIC DNA]</scope>
    <source>
        <strain evidence="2">cv. Chinese Spring</strain>
    </source>
</reference>
<feature type="region of interest" description="Disordered" evidence="1">
    <location>
        <begin position="35"/>
        <end position="64"/>
    </location>
</feature>
<dbReference type="Gramene" id="TraesJUL5A03G02686130.1">
    <property type="protein sequence ID" value="TraesJUL5A03G02686130.1.CDS1"/>
    <property type="gene ID" value="TraesJUL5A03G02686130"/>
</dbReference>
<protein>
    <submittedName>
        <fullName evidence="2">Uncharacterized protein</fullName>
    </submittedName>
</protein>
<dbReference type="EnsemblPlants" id="TraesCS5A02G202400.1">
    <property type="protein sequence ID" value="TraesCS5A02G202400.1.cds1"/>
    <property type="gene ID" value="TraesCS5A02G202400"/>
</dbReference>
<evidence type="ECO:0000256" key="1">
    <source>
        <dbReference type="SAM" id="MobiDB-lite"/>
    </source>
</evidence>
<dbReference type="Gramene" id="TraesMAC5A03G02664360.1">
    <property type="protein sequence ID" value="TraesMAC5A03G02664360.1.CDS1"/>
    <property type="gene ID" value="TraesMAC5A03G02664360"/>
</dbReference>
<evidence type="ECO:0000313" key="3">
    <source>
        <dbReference type="Proteomes" id="UP000019116"/>
    </source>
</evidence>
<name>A0A3B6KGN6_WHEAT</name>
<sequence length="64" mass="7436">MGASTLLIWMGATSAQEKAYLEQWRKRRLAEERHEGEYLEQLERDAEEEQRETEEASQAQPAVA</sequence>
<keyword evidence="3" id="KW-1185">Reference proteome</keyword>
<dbReference type="Gramene" id="TraesNOR5A03G02687660.1">
    <property type="protein sequence ID" value="TraesNOR5A03G02687660.1.CDS1"/>
    <property type="gene ID" value="TraesNOR5A03G02687660"/>
</dbReference>
<dbReference type="Gramene" id="TraesROB_scaffold_113854_01G000200.1">
    <property type="protein sequence ID" value="TraesROB_scaffold_113854_01G000200.1"/>
    <property type="gene ID" value="TraesROB_scaffold_113854_01G000200"/>
</dbReference>